<keyword evidence="2" id="KW-1185">Reference proteome</keyword>
<proteinExistence type="predicted"/>
<dbReference type="Proteomes" id="UP001178288">
    <property type="component" value="Chromosome"/>
</dbReference>
<dbReference type="EMBL" id="CP126114">
    <property type="protein sequence ID" value="WHY85685.1"/>
    <property type="molecule type" value="Genomic_DNA"/>
</dbReference>
<dbReference type="KEGG" id="nnv:QNH39_24265"/>
<evidence type="ECO:0000313" key="1">
    <source>
        <dbReference type="EMBL" id="WHY85685.1"/>
    </source>
</evidence>
<accession>A0AA95MLF9</accession>
<name>A0AA95MLF9_9BACI</name>
<dbReference type="AlphaFoldDB" id="A0AA95MLF9"/>
<dbReference type="RefSeq" id="WP_066092532.1">
    <property type="nucleotide sequence ID" value="NZ_CP126114.1"/>
</dbReference>
<gene>
    <name evidence="1" type="ORF">QNH39_24265</name>
</gene>
<dbReference type="Pfam" id="PF11687">
    <property type="entry name" value="DUF3284"/>
    <property type="match status" value="1"/>
</dbReference>
<sequence length="144" mass="16973">MEIVRKMKVPDKFLYETIIKSVLADIHSQTGKKVSEKQLAGFEYTKTFSKNSKATIRIEEITKDMSYQYRTTSNKHDFLVAYKIQPLQDGNCELHYIEKMESYGYLQNLNDMFIGIIWSPLKKRRFKEMLNQIEAAYLKEVNGK</sequence>
<evidence type="ECO:0000313" key="2">
    <source>
        <dbReference type="Proteomes" id="UP001178288"/>
    </source>
</evidence>
<dbReference type="InterPro" id="IPR021701">
    <property type="entry name" value="DUF3284"/>
</dbReference>
<organism evidence="1 2">
    <name type="scientific">Neobacillus novalis</name>
    <dbReference type="NCBI Taxonomy" id="220687"/>
    <lineage>
        <taxon>Bacteria</taxon>
        <taxon>Bacillati</taxon>
        <taxon>Bacillota</taxon>
        <taxon>Bacilli</taxon>
        <taxon>Bacillales</taxon>
        <taxon>Bacillaceae</taxon>
        <taxon>Neobacillus</taxon>
    </lineage>
</organism>
<protein>
    <submittedName>
        <fullName evidence="1">DUF3284 domain-containing protein</fullName>
    </submittedName>
</protein>
<reference evidence="1" key="1">
    <citation type="submission" date="2023-05" db="EMBL/GenBank/DDBJ databases">
        <title>Comparative genomics of Bacillaceae isolates and their secondary metabolite potential.</title>
        <authorList>
            <person name="Song L."/>
            <person name="Nielsen L.J."/>
            <person name="Mohite O."/>
            <person name="Xu X."/>
            <person name="Weber T."/>
            <person name="Kovacs A.T."/>
        </authorList>
    </citation>
    <scope>NUCLEOTIDE SEQUENCE</scope>
    <source>
        <strain evidence="1">XLM17</strain>
    </source>
</reference>